<gene>
    <name evidence="10 11" type="primary">LOC106167112</name>
</gene>
<evidence type="ECO:0000256" key="4">
    <source>
        <dbReference type="ARBA" id="ARBA00022807"/>
    </source>
</evidence>
<dbReference type="FunFam" id="2.60.40.150:FF:000131">
    <property type="entry name" value="calpain-6"/>
    <property type="match status" value="1"/>
</dbReference>
<dbReference type="KEGG" id="lak:106167112"/>
<dbReference type="CDD" id="cd04046">
    <property type="entry name" value="C2_Calpain"/>
    <property type="match status" value="1"/>
</dbReference>
<dbReference type="Pfam" id="PF01067">
    <property type="entry name" value="Calpain_III"/>
    <property type="match status" value="1"/>
</dbReference>
<dbReference type="PANTHER" id="PTHR10183">
    <property type="entry name" value="CALPAIN"/>
    <property type="match status" value="1"/>
</dbReference>
<dbReference type="InterPro" id="IPR022684">
    <property type="entry name" value="Calpain_cysteine_protease"/>
</dbReference>
<dbReference type="InterPro" id="IPR036213">
    <property type="entry name" value="Calpain_III_sf"/>
</dbReference>
<evidence type="ECO:0000256" key="2">
    <source>
        <dbReference type="ARBA" id="ARBA00022670"/>
    </source>
</evidence>
<dbReference type="Gene3D" id="3.90.70.10">
    <property type="entry name" value="Cysteine proteinases"/>
    <property type="match status" value="1"/>
</dbReference>
<dbReference type="Pfam" id="PF00168">
    <property type="entry name" value="C2"/>
    <property type="match status" value="1"/>
</dbReference>
<feature type="active site" evidence="5 6">
    <location>
        <position position="254"/>
    </location>
</feature>
<dbReference type="SMART" id="SM00720">
    <property type="entry name" value="calpain_III"/>
    <property type="match status" value="1"/>
</dbReference>
<dbReference type="GO" id="GO:0006508">
    <property type="term" value="P:proteolysis"/>
    <property type="evidence" value="ECO:0007669"/>
    <property type="project" value="UniProtKB-KW"/>
</dbReference>
<dbReference type="InterPro" id="IPR022682">
    <property type="entry name" value="Calpain_domain_III"/>
</dbReference>
<keyword evidence="4 6" id="KW-0788">Thiol protease</keyword>
<dbReference type="RefSeq" id="XP_013401267.1">
    <property type="nucleotide sequence ID" value="XM_013545813.1"/>
</dbReference>
<dbReference type="OrthoDB" id="424753at2759"/>
<sequence>MGLFSSPTPYHGQVYSDLRKQAQTSGHPFIDTDFPPDDKSLFYTKGKLAGVEWKRPKDICENPKLFVEGTSSGDVSQGQLGNCWFVAAASCLANEKAIWQKVIPNHKDQEWDDQHPEKYGGIFHFQFWRYGEWIDVVIDDFLPTIGGQLCFVHSTSKNEFWSALLEKAYAKLFGCYEALDGGSLEEALTDFTGGIAEDINIKEGQYATDTVKQMELWDMAYKEIQRRSLMAAAIPAQSADEMEAKTDTGLVKGHAYGITAVKKVPLEGTGLFNFFKKDKIKMVRLRNPWGGVEWTGAFSDGSPEWEKIGKGDREKLGLTFEDDGEFWMTFDDFCTYFTNMAICRVVNTSFFSLHKAWWEAKFHGAWKNPMRAGGCLNNKDTFLRNPQYVFKITDEEDEVMISLMQKSGRGDGDPDKLTVGFSIMKVEENRRYRVHRPQEIVKSSAFRNSRSIFLRHTLKKGRYVLLPCTFEPGKEGQFLLRMYTSSDNDASGLVHDHPVPGFYTPCFMWTPPQIVTRTVVKQANGLENLDRSTGGGADPYCIISCEGEKVTTPVQKDTLNPGWDTAAIFYRKKPLTKPVKVQIWNSNNIRDEFMGQAIFVATEPCESKILEVDLYGRKNEKATKKPGKLIVEMTICKEVDAL</sequence>
<evidence type="ECO:0000256" key="1">
    <source>
        <dbReference type="ARBA" id="ARBA00007623"/>
    </source>
</evidence>
<accession>A0A1S3IT63</accession>
<dbReference type="SUPFAM" id="SSF49562">
    <property type="entry name" value="C2 domain (Calcium/lipid-binding domain, CaLB)"/>
    <property type="match status" value="1"/>
</dbReference>
<feature type="active site" evidence="5 6">
    <location>
        <position position="83"/>
    </location>
</feature>
<dbReference type="InterPro" id="IPR033884">
    <property type="entry name" value="C2_Calpain"/>
</dbReference>
<proteinExistence type="inferred from homology"/>
<evidence type="ECO:0000259" key="7">
    <source>
        <dbReference type="PROSITE" id="PS50004"/>
    </source>
</evidence>
<dbReference type="Proteomes" id="UP000085678">
    <property type="component" value="Unplaced"/>
</dbReference>
<dbReference type="PROSITE" id="PS00139">
    <property type="entry name" value="THIOL_PROTEASE_CYS"/>
    <property type="match status" value="1"/>
</dbReference>
<evidence type="ECO:0000313" key="11">
    <source>
        <dbReference type="RefSeq" id="XP_013401268.1"/>
    </source>
</evidence>
<protein>
    <submittedName>
        <fullName evidence="10">Calpain-5 isoform X1</fullName>
    </submittedName>
    <submittedName>
        <fullName evidence="11">Calpain-5 isoform X2</fullName>
    </submittedName>
</protein>
<dbReference type="Pfam" id="PF00648">
    <property type="entry name" value="Peptidase_C2"/>
    <property type="match status" value="1"/>
</dbReference>
<feature type="active site" evidence="5 6">
    <location>
        <position position="287"/>
    </location>
</feature>
<dbReference type="SMART" id="SM00239">
    <property type="entry name" value="C2"/>
    <property type="match status" value="1"/>
</dbReference>
<evidence type="ECO:0000256" key="6">
    <source>
        <dbReference type="PROSITE-ProRule" id="PRU00239"/>
    </source>
</evidence>
<feature type="domain" description="C2" evidence="7">
    <location>
        <begin position="493"/>
        <end position="614"/>
    </location>
</feature>
<feature type="domain" description="Calpain catalytic" evidence="8">
    <location>
        <begin position="28"/>
        <end position="346"/>
    </location>
</feature>
<dbReference type="Gene3D" id="2.60.40.150">
    <property type="entry name" value="C2 domain"/>
    <property type="match status" value="1"/>
</dbReference>
<dbReference type="CDD" id="cd00214">
    <property type="entry name" value="Calpain_III"/>
    <property type="match status" value="1"/>
</dbReference>
<dbReference type="STRING" id="7574.A0A1S3IT63"/>
<keyword evidence="2 6" id="KW-0645">Protease</keyword>
<dbReference type="InterPro" id="IPR001300">
    <property type="entry name" value="Peptidase_C2_calpain_cat"/>
</dbReference>
<dbReference type="InterPro" id="IPR022683">
    <property type="entry name" value="Calpain_III"/>
</dbReference>
<dbReference type="PROSITE" id="PS50203">
    <property type="entry name" value="CALPAIN_CAT"/>
    <property type="match status" value="1"/>
</dbReference>
<dbReference type="GeneID" id="106167112"/>
<reference evidence="10 11" key="1">
    <citation type="submission" date="2025-04" db="UniProtKB">
        <authorList>
            <consortium name="RefSeq"/>
        </authorList>
    </citation>
    <scope>IDENTIFICATION</scope>
    <source>
        <tissue evidence="10 11">Gonads</tissue>
    </source>
</reference>
<dbReference type="SUPFAM" id="SSF54001">
    <property type="entry name" value="Cysteine proteinases"/>
    <property type="match status" value="1"/>
</dbReference>
<evidence type="ECO:0000313" key="10">
    <source>
        <dbReference type="RefSeq" id="XP_013401267.1"/>
    </source>
</evidence>
<comment type="similarity">
    <text evidence="1">Belongs to the peptidase C2 family.</text>
</comment>
<evidence type="ECO:0000313" key="9">
    <source>
        <dbReference type="Proteomes" id="UP000085678"/>
    </source>
</evidence>
<dbReference type="InterPro" id="IPR000008">
    <property type="entry name" value="C2_dom"/>
</dbReference>
<keyword evidence="3 6" id="KW-0378">Hydrolase</keyword>
<dbReference type="CDD" id="cd00044">
    <property type="entry name" value="CysPc"/>
    <property type="match status" value="1"/>
</dbReference>
<dbReference type="PANTHER" id="PTHR10183:SF379">
    <property type="entry name" value="CALPAIN-5"/>
    <property type="match status" value="1"/>
</dbReference>
<evidence type="ECO:0000259" key="8">
    <source>
        <dbReference type="PROSITE" id="PS50203"/>
    </source>
</evidence>
<keyword evidence="9" id="KW-1185">Reference proteome</keyword>
<dbReference type="GO" id="GO:0005737">
    <property type="term" value="C:cytoplasm"/>
    <property type="evidence" value="ECO:0007669"/>
    <property type="project" value="TreeGrafter"/>
</dbReference>
<organism evidence="9 11">
    <name type="scientific">Lingula anatina</name>
    <name type="common">Brachiopod</name>
    <name type="synonym">Lingula unguis</name>
    <dbReference type="NCBI Taxonomy" id="7574"/>
    <lineage>
        <taxon>Eukaryota</taxon>
        <taxon>Metazoa</taxon>
        <taxon>Spiralia</taxon>
        <taxon>Lophotrochozoa</taxon>
        <taxon>Brachiopoda</taxon>
        <taxon>Linguliformea</taxon>
        <taxon>Lingulata</taxon>
        <taxon>Lingulida</taxon>
        <taxon>Linguloidea</taxon>
        <taxon>Lingulidae</taxon>
        <taxon>Lingula</taxon>
    </lineage>
</organism>
<dbReference type="PRINTS" id="PR00704">
    <property type="entry name" value="CALPAIN"/>
</dbReference>
<dbReference type="GO" id="GO:0004198">
    <property type="term" value="F:calcium-dependent cysteine-type endopeptidase activity"/>
    <property type="evidence" value="ECO:0007669"/>
    <property type="project" value="InterPro"/>
</dbReference>
<dbReference type="InterPro" id="IPR035892">
    <property type="entry name" value="C2_domain_sf"/>
</dbReference>
<dbReference type="InterPro" id="IPR000169">
    <property type="entry name" value="Pept_cys_AS"/>
</dbReference>
<dbReference type="RefSeq" id="XP_013401268.1">
    <property type="nucleotide sequence ID" value="XM_013545814.1"/>
</dbReference>
<dbReference type="Gene3D" id="2.60.120.380">
    <property type="match status" value="1"/>
</dbReference>
<dbReference type="FunFam" id="3.90.70.10:FF:000001">
    <property type="entry name" value="Calpain-1 catalytic subunit"/>
    <property type="match status" value="1"/>
</dbReference>
<dbReference type="FunFam" id="2.60.120.380:FF:000003">
    <property type="entry name" value="Calpain 5"/>
    <property type="match status" value="1"/>
</dbReference>
<dbReference type="SUPFAM" id="SSF49758">
    <property type="entry name" value="Calpain large subunit, middle domain (domain III)"/>
    <property type="match status" value="1"/>
</dbReference>
<dbReference type="InterPro" id="IPR038765">
    <property type="entry name" value="Papain-like_cys_pep_sf"/>
</dbReference>
<dbReference type="InterPro" id="IPR033883">
    <property type="entry name" value="C2_III"/>
</dbReference>
<dbReference type="PROSITE" id="PS50004">
    <property type="entry name" value="C2"/>
    <property type="match status" value="1"/>
</dbReference>
<evidence type="ECO:0000256" key="3">
    <source>
        <dbReference type="ARBA" id="ARBA00022801"/>
    </source>
</evidence>
<dbReference type="SMART" id="SM00230">
    <property type="entry name" value="CysPc"/>
    <property type="match status" value="1"/>
</dbReference>
<name>A0A1S3IT63_LINAN</name>
<evidence type="ECO:0000256" key="5">
    <source>
        <dbReference type="PIRSR" id="PIRSR622684-1"/>
    </source>
</evidence>
<dbReference type="AlphaFoldDB" id="A0A1S3IT63"/>